<dbReference type="OrthoDB" id="1093005at2759"/>
<protein>
    <submittedName>
        <fullName evidence="2">Uncharacterized protein</fullName>
    </submittedName>
</protein>
<name>A0A3L6PUZ2_PANMI</name>
<dbReference type="Proteomes" id="UP000275267">
    <property type="component" value="Unassembled WGS sequence"/>
</dbReference>
<organism evidence="2 3">
    <name type="scientific">Panicum miliaceum</name>
    <name type="common">Proso millet</name>
    <name type="synonym">Broomcorn millet</name>
    <dbReference type="NCBI Taxonomy" id="4540"/>
    <lineage>
        <taxon>Eukaryota</taxon>
        <taxon>Viridiplantae</taxon>
        <taxon>Streptophyta</taxon>
        <taxon>Embryophyta</taxon>
        <taxon>Tracheophyta</taxon>
        <taxon>Spermatophyta</taxon>
        <taxon>Magnoliopsida</taxon>
        <taxon>Liliopsida</taxon>
        <taxon>Poales</taxon>
        <taxon>Poaceae</taxon>
        <taxon>PACMAD clade</taxon>
        <taxon>Panicoideae</taxon>
        <taxon>Panicodae</taxon>
        <taxon>Paniceae</taxon>
        <taxon>Panicinae</taxon>
        <taxon>Panicum</taxon>
        <taxon>Panicum sect. Panicum</taxon>
    </lineage>
</organism>
<keyword evidence="3" id="KW-1185">Reference proteome</keyword>
<dbReference type="STRING" id="4540.A0A3L6PUZ2"/>
<reference evidence="3" key="1">
    <citation type="journal article" date="2019" name="Nat. Commun.">
        <title>The genome of broomcorn millet.</title>
        <authorList>
            <person name="Zou C."/>
            <person name="Miki D."/>
            <person name="Li D."/>
            <person name="Tang Q."/>
            <person name="Xiao L."/>
            <person name="Rajput S."/>
            <person name="Deng P."/>
            <person name="Jia W."/>
            <person name="Huang R."/>
            <person name="Zhang M."/>
            <person name="Sun Y."/>
            <person name="Hu J."/>
            <person name="Fu X."/>
            <person name="Schnable P.S."/>
            <person name="Li F."/>
            <person name="Zhang H."/>
            <person name="Feng B."/>
            <person name="Zhu X."/>
            <person name="Liu R."/>
            <person name="Schnable J.C."/>
            <person name="Zhu J.-K."/>
            <person name="Zhang H."/>
        </authorList>
    </citation>
    <scope>NUCLEOTIDE SEQUENCE [LARGE SCALE GENOMIC DNA]</scope>
</reference>
<accession>A0A3L6PUZ2</accession>
<sequence length="79" mass="8304">MAAAPPSPRPPRAHRDGGDAPISLFLETDLGTRLAILVALDTTIRGLKSQVNAEHAAAFPDLGPVAVKSFQVLFRGSEV</sequence>
<evidence type="ECO:0000256" key="1">
    <source>
        <dbReference type="SAM" id="MobiDB-lite"/>
    </source>
</evidence>
<evidence type="ECO:0000313" key="3">
    <source>
        <dbReference type="Proteomes" id="UP000275267"/>
    </source>
</evidence>
<feature type="compositionally biased region" description="Pro residues" evidence="1">
    <location>
        <begin position="1"/>
        <end position="10"/>
    </location>
</feature>
<dbReference type="EMBL" id="PQIB02000015">
    <property type="protein sequence ID" value="RLM65094.1"/>
    <property type="molecule type" value="Genomic_DNA"/>
</dbReference>
<comment type="caution">
    <text evidence="2">The sequence shown here is derived from an EMBL/GenBank/DDBJ whole genome shotgun (WGS) entry which is preliminary data.</text>
</comment>
<dbReference type="AlphaFoldDB" id="A0A3L6PUZ2"/>
<proteinExistence type="predicted"/>
<evidence type="ECO:0000313" key="2">
    <source>
        <dbReference type="EMBL" id="RLM65094.1"/>
    </source>
</evidence>
<gene>
    <name evidence="2" type="ORF">C2845_PM16G12950</name>
</gene>
<feature type="region of interest" description="Disordered" evidence="1">
    <location>
        <begin position="1"/>
        <end position="20"/>
    </location>
</feature>